<dbReference type="RefSeq" id="WP_224315168.1">
    <property type="nucleotide sequence ID" value="NZ_JAIRBM010000018.1"/>
</dbReference>
<dbReference type="InterPro" id="IPR005079">
    <property type="entry name" value="Peptidase_C45_hydrolase"/>
</dbReference>
<dbReference type="EMBL" id="JAIRBM010000018">
    <property type="protein sequence ID" value="MBZ6078416.1"/>
    <property type="molecule type" value="Genomic_DNA"/>
</dbReference>
<feature type="domain" description="Peptidase C45 hydrolase" evidence="1">
    <location>
        <begin position="121"/>
        <end position="348"/>
    </location>
</feature>
<evidence type="ECO:0000313" key="2">
    <source>
        <dbReference type="EMBL" id="MBZ6078416.1"/>
    </source>
</evidence>
<dbReference type="Gene3D" id="3.60.60.10">
    <property type="entry name" value="Penicillin V Acylase, Chain A"/>
    <property type="match status" value="1"/>
</dbReference>
<name>A0ABS7VS87_9HYPH</name>
<dbReference type="NCBIfam" id="NF040521">
    <property type="entry name" value="C45_proenzyme"/>
    <property type="match status" value="1"/>
</dbReference>
<accession>A0ABS7VS87</accession>
<gene>
    <name evidence="2" type="ORF">K9B37_19345</name>
</gene>
<comment type="caution">
    <text evidence="2">The sequence shown here is derived from an EMBL/GenBank/DDBJ whole genome shotgun (WGS) entry which is preliminary data.</text>
</comment>
<dbReference type="Proteomes" id="UP000704176">
    <property type="component" value="Unassembled WGS sequence"/>
</dbReference>
<reference evidence="2 3" key="1">
    <citation type="submission" date="2021-09" db="EMBL/GenBank/DDBJ databases">
        <title>The complete genome sequence of a new microorganism.</title>
        <authorList>
            <person name="Zi Z."/>
        </authorList>
    </citation>
    <scope>NUCLEOTIDE SEQUENCE [LARGE SCALE GENOMIC DNA]</scope>
    <source>
        <strain evidence="2 3">WGZ8</strain>
    </source>
</reference>
<keyword evidence="3" id="KW-1185">Reference proteome</keyword>
<dbReference type="InterPro" id="IPR047801">
    <property type="entry name" value="Peptidase_C45"/>
</dbReference>
<evidence type="ECO:0000313" key="3">
    <source>
        <dbReference type="Proteomes" id="UP000704176"/>
    </source>
</evidence>
<evidence type="ECO:0000259" key="1">
    <source>
        <dbReference type="Pfam" id="PF03417"/>
    </source>
</evidence>
<dbReference type="PANTHER" id="PTHR34180:SF1">
    <property type="entry name" value="BETA-ALANYL-DOPAMINE_CARCININE HYDROLASE"/>
    <property type="match status" value="1"/>
</dbReference>
<dbReference type="PANTHER" id="PTHR34180">
    <property type="entry name" value="PEPTIDASE C45"/>
    <property type="match status" value="1"/>
</dbReference>
<protein>
    <submittedName>
        <fullName evidence="2">C45 family peptidase</fullName>
    </submittedName>
</protein>
<dbReference type="Pfam" id="PF03417">
    <property type="entry name" value="AAT"/>
    <property type="match status" value="1"/>
</dbReference>
<organism evidence="2 3">
    <name type="scientific">Microvirga puerhi</name>
    <dbReference type="NCBI Taxonomy" id="2876078"/>
    <lineage>
        <taxon>Bacteria</taxon>
        <taxon>Pseudomonadati</taxon>
        <taxon>Pseudomonadota</taxon>
        <taxon>Alphaproteobacteria</taxon>
        <taxon>Hyphomicrobiales</taxon>
        <taxon>Methylobacteriaceae</taxon>
        <taxon>Microvirga</taxon>
    </lineage>
</organism>
<dbReference type="InterPro" id="IPR047794">
    <property type="entry name" value="C45_proenzyme-like"/>
</dbReference>
<sequence length="362" mass="39055">MPSSGRGVMRVEAGTPLLLTGDAYTRGWAQSLCDDATIGAVQDAVSTRLAQAGGLLKRRPVQAFLAKQERLLGTLDVDAAAEVQGIADGFHLEPSSVLAYLHLGVLSDLAVDGCSAWSWGPSRPVLVKNRDYRGEHAVLQRVFLHRDPNQPEKAVLCVGSLGSPGAFSSGMNAQGLALVDTHVSTRDHGPGLLRYFLMTRLLWNCETVAEALEMIREVPHAGGGTIVMADVTGTCAAVELGYRVHAVETRSPYVVRTNHFLSNECAPSWLPGASDPMSTSTKGRLARLRTWLADQDDSPSLNEIVVLMGSHGDRTQEALCRHGEDGDSRTISCAIFAPAERRLYFASREPCAGEWSSFDCRL</sequence>
<proteinExistence type="predicted"/>